<name>A0A9P0DGN5_PHACE</name>
<gene>
    <name evidence="7" type="ORF">PHAECO_LOCUS4319</name>
</gene>
<evidence type="ECO:0000256" key="1">
    <source>
        <dbReference type="ARBA" id="ARBA00004613"/>
    </source>
</evidence>
<evidence type="ECO:0000256" key="2">
    <source>
        <dbReference type="ARBA" id="ARBA00005679"/>
    </source>
</evidence>
<keyword evidence="8" id="KW-1185">Reference proteome</keyword>
<dbReference type="Pfam" id="PF03227">
    <property type="entry name" value="GILT"/>
    <property type="match status" value="1"/>
</dbReference>
<comment type="similarity">
    <text evidence="2">Belongs to the GILT family.</text>
</comment>
<dbReference type="OrthoDB" id="958254at2759"/>
<comment type="subcellular location">
    <subcellularLocation>
        <location evidence="1">Secreted</location>
    </subcellularLocation>
</comment>
<accession>A0A9P0DGN5</accession>
<evidence type="ECO:0000313" key="7">
    <source>
        <dbReference type="EMBL" id="CAH1153261.1"/>
    </source>
</evidence>
<dbReference type="PANTHER" id="PTHR13234">
    <property type="entry name" value="GAMMA-INTERFERON INDUCIBLE LYSOSOMAL THIOL REDUCTASE GILT"/>
    <property type="match status" value="1"/>
</dbReference>
<feature type="signal peptide" evidence="6">
    <location>
        <begin position="1"/>
        <end position="17"/>
    </location>
</feature>
<dbReference type="GO" id="GO:0005576">
    <property type="term" value="C:extracellular region"/>
    <property type="evidence" value="ECO:0007669"/>
    <property type="project" value="UniProtKB-SubCell"/>
</dbReference>
<dbReference type="InterPro" id="IPR004911">
    <property type="entry name" value="Interferon-induced_GILT"/>
</dbReference>
<reference evidence="7" key="2">
    <citation type="submission" date="2022-10" db="EMBL/GenBank/DDBJ databases">
        <authorList>
            <consortium name="ENA_rothamsted_submissions"/>
            <consortium name="culmorum"/>
            <person name="King R."/>
        </authorList>
    </citation>
    <scope>NUCLEOTIDE SEQUENCE</scope>
</reference>
<keyword evidence="4 6" id="KW-0732">Signal</keyword>
<keyword evidence="3" id="KW-0964">Secreted</keyword>
<evidence type="ECO:0000256" key="5">
    <source>
        <dbReference type="ARBA" id="ARBA00023180"/>
    </source>
</evidence>
<evidence type="ECO:0000256" key="4">
    <source>
        <dbReference type="ARBA" id="ARBA00022729"/>
    </source>
</evidence>
<reference evidence="7" key="1">
    <citation type="submission" date="2022-01" db="EMBL/GenBank/DDBJ databases">
        <authorList>
            <person name="King R."/>
        </authorList>
    </citation>
    <scope>NUCLEOTIDE SEQUENCE</scope>
</reference>
<evidence type="ECO:0000256" key="6">
    <source>
        <dbReference type="SAM" id="SignalP"/>
    </source>
</evidence>
<evidence type="ECO:0000256" key="3">
    <source>
        <dbReference type="ARBA" id="ARBA00022525"/>
    </source>
</evidence>
<dbReference type="Gene3D" id="3.40.30.10">
    <property type="entry name" value="Glutaredoxin"/>
    <property type="match status" value="1"/>
</dbReference>
<dbReference type="EMBL" id="OU896720">
    <property type="protein sequence ID" value="CAH1153261.1"/>
    <property type="molecule type" value="Genomic_DNA"/>
</dbReference>
<protein>
    <submittedName>
        <fullName evidence="7">Uncharacterized protein</fullName>
    </submittedName>
</protein>
<sequence>MFLTRIILPLCIVCTFASSNSQDTVKVSLYYEALCPYSQEFIKDQLFPGYQVLGDVLDLDLVPYGKAKMSNINGKWKLTCQHGPKECFGNKIQACVLDLNYTQAKSMNFIGCVMSTETPENKKIAKKCAEKNKLSWTDIKLCMNGEQVNEIMEKMGNKTNNLEPKMMYVPYILFNDIHDDDVEDEARENFLKTVCKMFKNKPPGCSDFN</sequence>
<dbReference type="AlphaFoldDB" id="A0A9P0DGN5"/>
<keyword evidence="5" id="KW-0325">Glycoprotein</keyword>
<evidence type="ECO:0000313" key="8">
    <source>
        <dbReference type="Proteomes" id="UP001153737"/>
    </source>
</evidence>
<dbReference type="Proteomes" id="UP001153737">
    <property type="component" value="Chromosome 14"/>
</dbReference>
<dbReference type="PANTHER" id="PTHR13234:SF8">
    <property type="entry name" value="GAMMA-INTERFERON-INDUCIBLE LYSOSOMAL THIOL REDUCTASE"/>
    <property type="match status" value="1"/>
</dbReference>
<dbReference type="GO" id="GO:0016671">
    <property type="term" value="F:oxidoreductase activity, acting on a sulfur group of donors, disulfide as acceptor"/>
    <property type="evidence" value="ECO:0007669"/>
    <property type="project" value="InterPro"/>
</dbReference>
<feature type="chain" id="PRO_5040492100" evidence="6">
    <location>
        <begin position="18"/>
        <end position="209"/>
    </location>
</feature>
<proteinExistence type="inferred from homology"/>
<organism evidence="7 8">
    <name type="scientific">Phaedon cochleariae</name>
    <name type="common">Mustard beetle</name>
    <dbReference type="NCBI Taxonomy" id="80249"/>
    <lineage>
        <taxon>Eukaryota</taxon>
        <taxon>Metazoa</taxon>
        <taxon>Ecdysozoa</taxon>
        <taxon>Arthropoda</taxon>
        <taxon>Hexapoda</taxon>
        <taxon>Insecta</taxon>
        <taxon>Pterygota</taxon>
        <taxon>Neoptera</taxon>
        <taxon>Endopterygota</taxon>
        <taxon>Coleoptera</taxon>
        <taxon>Polyphaga</taxon>
        <taxon>Cucujiformia</taxon>
        <taxon>Chrysomeloidea</taxon>
        <taxon>Chrysomelidae</taxon>
        <taxon>Chrysomelinae</taxon>
        <taxon>Chrysomelini</taxon>
        <taxon>Phaedon</taxon>
    </lineage>
</organism>